<organism evidence="2 3">
    <name type="scientific">Mycena albidolilacea</name>
    <dbReference type="NCBI Taxonomy" id="1033008"/>
    <lineage>
        <taxon>Eukaryota</taxon>
        <taxon>Fungi</taxon>
        <taxon>Dikarya</taxon>
        <taxon>Basidiomycota</taxon>
        <taxon>Agaricomycotina</taxon>
        <taxon>Agaricomycetes</taxon>
        <taxon>Agaricomycetidae</taxon>
        <taxon>Agaricales</taxon>
        <taxon>Marasmiineae</taxon>
        <taxon>Mycenaceae</taxon>
        <taxon>Mycena</taxon>
    </lineage>
</organism>
<name>A0AAD6Z3C0_9AGAR</name>
<feature type="compositionally biased region" description="Basic and acidic residues" evidence="1">
    <location>
        <begin position="202"/>
        <end position="212"/>
    </location>
</feature>
<dbReference type="EMBL" id="JARIHO010000097">
    <property type="protein sequence ID" value="KAJ7305418.1"/>
    <property type="molecule type" value="Genomic_DNA"/>
</dbReference>
<reference evidence="2" key="1">
    <citation type="submission" date="2023-03" db="EMBL/GenBank/DDBJ databases">
        <title>Massive genome expansion in bonnet fungi (Mycena s.s.) driven by repeated elements and novel gene families across ecological guilds.</title>
        <authorList>
            <consortium name="Lawrence Berkeley National Laboratory"/>
            <person name="Harder C.B."/>
            <person name="Miyauchi S."/>
            <person name="Viragh M."/>
            <person name="Kuo A."/>
            <person name="Thoen E."/>
            <person name="Andreopoulos B."/>
            <person name="Lu D."/>
            <person name="Skrede I."/>
            <person name="Drula E."/>
            <person name="Henrissat B."/>
            <person name="Morin E."/>
            <person name="Kohler A."/>
            <person name="Barry K."/>
            <person name="LaButti K."/>
            <person name="Morin E."/>
            <person name="Salamov A."/>
            <person name="Lipzen A."/>
            <person name="Mereny Z."/>
            <person name="Hegedus B."/>
            <person name="Baldrian P."/>
            <person name="Stursova M."/>
            <person name="Weitz H."/>
            <person name="Taylor A."/>
            <person name="Grigoriev I.V."/>
            <person name="Nagy L.G."/>
            <person name="Martin F."/>
            <person name="Kauserud H."/>
        </authorList>
    </citation>
    <scope>NUCLEOTIDE SEQUENCE</scope>
    <source>
        <strain evidence="2">CBHHK002</strain>
    </source>
</reference>
<protein>
    <submittedName>
        <fullName evidence="2">Uncharacterized protein</fullName>
    </submittedName>
</protein>
<dbReference type="Proteomes" id="UP001218218">
    <property type="component" value="Unassembled WGS sequence"/>
</dbReference>
<keyword evidence="3" id="KW-1185">Reference proteome</keyword>
<feature type="region of interest" description="Disordered" evidence="1">
    <location>
        <begin position="147"/>
        <end position="219"/>
    </location>
</feature>
<proteinExistence type="predicted"/>
<accession>A0AAD6Z3C0</accession>
<comment type="caution">
    <text evidence="2">The sequence shown here is derived from an EMBL/GenBank/DDBJ whole genome shotgun (WGS) entry which is preliminary data.</text>
</comment>
<evidence type="ECO:0000313" key="2">
    <source>
        <dbReference type="EMBL" id="KAJ7305418.1"/>
    </source>
</evidence>
<evidence type="ECO:0000313" key="3">
    <source>
        <dbReference type="Proteomes" id="UP001218218"/>
    </source>
</evidence>
<dbReference type="AlphaFoldDB" id="A0AAD6Z3C0"/>
<evidence type="ECO:0000256" key="1">
    <source>
        <dbReference type="SAM" id="MobiDB-lite"/>
    </source>
</evidence>
<gene>
    <name evidence="2" type="ORF">DFH08DRAFT_1055109</name>
</gene>
<sequence length="390" mass="41924">MCRTRTSRAAQWPCMRRQVFAALRLGSTAPTSAPAPRANGPGLPRTHTVFSGACSAAPVAAGSTAPIPRSNRKRPGAPVHTHGPRRLDRERRRVCADELEARRCAQGAARWPRGATCPCVRGVHAWRGEGVTLPRARTPSVARCPHARQRALAVSRPSERGPLPPSPLQAQTPRGSRARTLSVASIASAAGSALTSPRCATGRKDAREERRGVGGRNGCRGQRVLKRERMHTWRGKGVDVRRRETGEPGAGAEAWARARGVGEPGAGALQDEAGEGQGGAEQAHELWDGQLRRAGVKWECARGVGRVGVALHEAQALQVRCTVRAQIALERADGATTSVKSTAGANRKPRDYCPCTFVYQNIHALPILLKYCRYRHCIVIADISRVDGLV</sequence>
<feature type="compositionally biased region" description="Low complexity" evidence="1">
    <location>
        <begin position="182"/>
        <end position="196"/>
    </location>
</feature>
<feature type="region of interest" description="Disordered" evidence="1">
    <location>
        <begin position="61"/>
        <end position="88"/>
    </location>
</feature>